<dbReference type="Pfam" id="PF07715">
    <property type="entry name" value="Plug"/>
    <property type="match status" value="1"/>
</dbReference>
<keyword evidence="5 12" id="KW-0812">Transmembrane</keyword>
<dbReference type="RefSeq" id="WP_186913720.1">
    <property type="nucleotide sequence ID" value="NZ_JACOFV010000017.1"/>
</dbReference>
<dbReference type="InterPro" id="IPR037066">
    <property type="entry name" value="Plug_dom_sf"/>
</dbReference>
<keyword evidence="4 12" id="KW-1134">Transmembrane beta strand</keyword>
<dbReference type="GO" id="GO:0015344">
    <property type="term" value="F:siderophore uptake transmembrane transporter activity"/>
    <property type="evidence" value="ECO:0007669"/>
    <property type="project" value="TreeGrafter"/>
</dbReference>
<reference evidence="17" key="1">
    <citation type="submission" date="2020-08" db="EMBL/GenBank/DDBJ databases">
        <title>Novel species isolated from subtropical streams in China.</title>
        <authorList>
            <person name="Lu H."/>
        </authorList>
    </citation>
    <scope>NUCLEOTIDE SEQUENCE</scope>
    <source>
        <strain evidence="17">KACC 12607</strain>
    </source>
</reference>
<evidence type="ECO:0000256" key="5">
    <source>
        <dbReference type="ARBA" id="ARBA00022692"/>
    </source>
</evidence>
<keyword evidence="7" id="KW-0406">Ion transport</keyword>
<evidence type="ECO:0000256" key="11">
    <source>
        <dbReference type="ARBA" id="ARBA00023237"/>
    </source>
</evidence>
<dbReference type="Gene3D" id="2.40.170.20">
    <property type="entry name" value="TonB-dependent receptor, beta-barrel domain"/>
    <property type="match status" value="1"/>
</dbReference>
<gene>
    <name evidence="17" type="ORF">H8K32_16855</name>
</gene>
<comment type="subcellular location">
    <subcellularLocation>
        <location evidence="1 12">Cell outer membrane</location>
        <topology evidence="1 12">Multi-pass membrane protein</topology>
    </subcellularLocation>
</comment>
<feature type="chain" id="PRO_5037134431" evidence="14">
    <location>
        <begin position="43"/>
        <end position="798"/>
    </location>
</feature>
<keyword evidence="18" id="KW-1185">Reference proteome</keyword>
<evidence type="ECO:0000256" key="6">
    <source>
        <dbReference type="ARBA" id="ARBA00022729"/>
    </source>
</evidence>
<dbReference type="SUPFAM" id="SSF56935">
    <property type="entry name" value="Porins"/>
    <property type="match status" value="1"/>
</dbReference>
<evidence type="ECO:0000256" key="8">
    <source>
        <dbReference type="ARBA" id="ARBA00023077"/>
    </source>
</evidence>
<keyword evidence="11 12" id="KW-0998">Cell outer membrane</keyword>
<dbReference type="CDD" id="cd01347">
    <property type="entry name" value="ligand_gated_channel"/>
    <property type="match status" value="1"/>
</dbReference>
<dbReference type="GO" id="GO:0009279">
    <property type="term" value="C:cell outer membrane"/>
    <property type="evidence" value="ECO:0007669"/>
    <property type="project" value="UniProtKB-SubCell"/>
</dbReference>
<dbReference type="Gene3D" id="2.170.130.10">
    <property type="entry name" value="TonB-dependent receptor, plug domain"/>
    <property type="match status" value="1"/>
</dbReference>
<feature type="domain" description="TonB-dependent receptor plug" evidence="16">
    <location>
        <begin position="67"/>
        <end position="181"/>
    </location>
</feature>
<feature type="domain" description="TonB-dependent receptor-like beta-barrel" evidence="15">
    <location>
        <begin position="316"/>
        <end position="774"/>
    </location>
</feature>
<keyword evidence="10 17" id="KW-0675">Receptor</keyword>
<evidence type="ECO:0000256" key="7">
    <source>
        <dbReference type="ARBA" id="ARBA00023065"/>
    </source>
</evidence>
<evidence type="ECO:0000259" key="15">
    <source>
        <dbReference type="Pfam" id="PF00593"/>
    </source>
</evidence>
<proteinExistence type="inferred from homology"/>
<evidence type="ECO:0000256" key="9">
    <source>
        <dbReference type="ARBA" id="ARBA00023136"/>
    </source>
</evidence>
<dbReference type="PROSITE" id="PS51257">
    <property type="entry name" value="PROKAR_LIPOPROTEIN"/>
    <property type="match status" value="1"/>
</dbReference>
<keyword evidence="6 14" id="KW-0732">Signal</keyword>
<dbReference type="Pfam" id="PF00593">
    <property type="entry name" value="TonB_dep_Rec_b-barrel"/>
    <property type="match status" value="1"/>
</dbReference>
<dbReference type="InterPro" id="IPR000531">
    <property type="entry name" value="Beta-barrel_TonB"/>
</dbReference>
<feature type="signal peptide" evidence="14">
    <location>
        <begin position="1"/>
        <end position="42"/>
    </location>
</feature>
<keyword evidence="9 12" id="KW-0472">Membrane</keyword>
<dbReference type="PROSITE" id="PS52016">
    <property type="entry name" value="TONB_DEPENDENT_REC_3"/>
    <property type="match status" value="1"/>
</dbReference>
<sequence length="798" mass="86404">MKKSVTTSSIKPANKQFHTSTLRPMVSAISAIMACLTTTAIAQTTDNAEPDAQVVLVTGTLATKPVTASPATIETVTAKELGETTNVTNVEDALKYIPSIMVRKRFNGDTAAPVTSRTTGVNASARTLIFADGVMLSSLVNNNNGNGSPQWFMVSPEEIDSIDVMYGPFYAAYAGNSYGAVIQMNTRMPRQFEATAKLNLSSQNFDSYGTSSNFKSGSLNATIGDRQGAFSWFVSANHLDSFSQPITFGTLSQSSKVAAANLPVITGATADYNRTGGAIQVISAGNLNHTVQDTAKVKLAYDFNAETTLSYMLGYWQNSANGKAASYLRDASDAPYYGATTGNVNIGGYAYSAATIGSQFGSNSTEQTHWMQSLALNSKTSGAWDWNAVISNVNYATDLTRSSTGPYPAAQTTGAGRIADVSGTGWTTVDAKATYRPDANQGSHTVSFGVHADQFKLVSPTYNTTDWLNGSNGALYSNSLGKTQTNALWIQDEWRINTKLTATIGGRYEQWKALDGYNYAIAANGTGFPINQPGVSQNGLSPKATLAWKASDTWQITGSFGRALRFPTVGELYQNVQTGTTFTQANPYLKPEDVLSSEFAFERKTKDSRVRVSVFGEFVSDALISQTSNIVGYSTPVSFTQNVDKTRQRGIELVAEKDNALIQGLQLSASLTYVDAVILANSSYVPTIAGATSVGKHTPYVPDWRATMVATYRPDARWAYTLAGRYTGRQYATVDNTDIYPGTYQGFQPFFVADARVHYQVNREWSIAAGIDNLNNEKYYLYHPFTQRTAYAELKYTY</sequence>
<evidence type="ECO:0000256" key="2">
    <source>
        <dbReference type="ARBA" id="ARBA00009810"/>
    </source>
</evidence>
<name>A0A923HL94_9BURK</name>
<organism evidence="17 18">
    <name type="scientific">Undibacterium jejuense</name>
    <dbReference type="NCBI Taxonomy" id="1344949"/>
    <lineage>
        <taxon>Bacteria</taxon>
        <taxon>Pseudomonadati</taxon>
        <taxon>Pseudomonadota</taxon>
        <taxon>Betaproteobacteria</taxon>
        <taxon>Burkholderiales</taxon>
        <taxon>Oxalobacteraceae</taxon>
        <taxon>Undibacterium</taxon>
    </lineage>
</organism>
<dbReference type="InterPro" id="IPR012910">
    <property type="entry name" value="Plug_dom"/>
</dbReference>
<dbReference type="Proteomes" id="UP000634011">
    <property type="component" value="Unassembled WGS sequence"/>
</dbReference>
<dbReference type="PANTHER" id="PTHR30069:SF53">
    <property type="entry name" value="COLICIN I RECEPTOR-RELATED"/>
    <property type="match status" value="1"/>
</dbReference>
<evidence type="ECO:0000256" key="1">
    <source>
        <dbReference type="ARBA" id="ARBA00004571"/>
    </source>
</evidence>
<accession>A0A923HL94</accession>
<evidence type="ECO:0000259" key="16">
    <source>
        <dbReference type="Pfam" id="PF07715"/>
    </source>
</evidence>
<protein>
    <submittedName>
        <fullName evidence="17">TonB-dependent receptor</fullName>
    </submittedName>
</protein>
<dbReference type="EMBL" id="JACOFV010000017">
    <property type="protein sequence ID" value="MBC3863777.1"/>
    <property type="molecule type" value="Genomic_DNA"/>
</dbReference>
<dbReference type="PANTHER" id="PTHR30069">
    <property type="entry name" value="TONB-DEPENDENT OUTER MEMBRANE RECEPTOR"/>
    <property type="match status" value="1"/>
</dbReference>
<evidence type="ECO:0000256" key="12">
    <source>
        <dbReference type="PROSITE-ProRule" id="PRU01360"/>
    </source>
</evidence>
<evidence type="ECO:0000256" key="4">
    <source>
        <dbReference type="ARBA" id="ARBA00022452"/>
    </source>
</evidence>
<evidence type="ECO:0000313" key="17">
    <source>
        <dbReference type="EMBL" id="MBC3863777.1"/>
    </source>
</evidence>
<dbReference type="InterPro" id="IPR036942">
    <property type="entry name" value="Beta-barrel_TonB_sf"/>
</dbReference>
<dbReference type="InterPro" id="IPR039426">
    <property type="entry name" value="TonB-dep_rcpt-like"/>
</dbReference>
<keyword evidence="8 13" id="KW-0798">TonB box</keyword>
<evidence type="ECO:0000256" key="13">
    <source>
        <dbReference type="RuleBase" id="RU003357"/>
    </source>
</evidence>
<dbReference type="GO" id="GO:0044718">
    <property type="term" value="P:siderophore transmembrane transport"/>
    <property type="evidence" value="ECO:0007669"/>
    <property type="project" value="TreeGrafter"/>
</dbReference>
<evidence type="ECO:0000256" key="3">
    <source>
        <dbReference type="ARBA" id="ARBA00022448"/>
    </source>
</evidence>
<evidence type="ECO:0000313" key="18">
    <source>
        <dbReference type="Proteomes" id="UP000634011"/>
    </source>
</evidence>
<evidence type="ECO:0000256" key="14">
    <source>
        <dbReference type="SAM" id="SignalP"/>
    </source>
</evidence>
<comment type="caution">
    <text evidence="17">The sequence shown here is derived from an EMBL/GenBank/DDBJ whole genome shotgun (WGS) entry which is preliminary data.</text>
</comment>
<evidence type="ECO:0000256" key="10">
    <source>
        <dbReference type="ARBA" id="ARBA00023170"/>
    </source>
</evidence>
<keyword evidence="3 12" id="KW-0813">Transport</keyword>
<comment type="similarity">
    <text evidence="2 12 13">Belongs to the TonB-dependent receptor family.</text>
</comment>
<dbReference type="AlphaFoldDB" id="A0A923HL94"/>